<dbReference type="PANTHER" id="PTHR11699">
    <property type="entry name" value="ALDEHYDE DEHYDROGENASE-RELATED"/>
    <property type="match status" value="1"/>
</dbReference>
<protein>
    <recommendedName>
        <fullName evidence="2">Aldehyde dehydrogenase domain-containing protein</fullName>
    </recommendedName>
</protein>
<organism evidence="3">
    <name type="scientific">marine metagenome</name>
    <dbReference type="NCBI Taxonomy" id="408172"/>
    <lineage>
        <taxon>unclassified sequences</taxon>
        <taxon>metagenomes</taxon>
        <taxon>ecological metagenomes</taxon>
    </lineage>
</organism>
<dbReference type="InterPro" id="IPR016161">
    <property type="entry name" value="Ald_DH/histidinol_DH"/>
</dbReference>
<dbReference type="Gene3D" id="3.40.309.10">
    <property type="entry name" value="Aldehyde Dehydrogenase, Chain A, domain 2"/>
    <property type="match status" value="1"/>
</dbReference>
<feature type="domain" description="Aldehyde dehydrogenase" evidence="2">
    <location>
        <begin position="1"/>
        <end position="269"/>
    </location>
</feature>
<dbReference type="SUPFAM" id="SSF53720">
    <property type="entry name" value="ALDH-like"/>
    <property type="match status" value="1"/>
</dbReference>
<evidence type="ECO:0000259" key="2">
    <source>
        <dbReference type="Pfam" id="PF00171"/>
    </source>
</evidence>
<evidence type="ECO:0000313" key="3">
    <source>
        <dbReference type="EMBL" id="SVD68272.1"/>
    </source>
</evidence>
<accession>A0A382XB37</accession>
<dbReference type="AlphaFoldDB" id="A0A382XB37"/>
<dbReference type="EMBL" id="UINC01166361">
    <property type="protein sequence ID" value="SVD68272.1"/>
    <property type="molecule type" value="Genomic_DNA"/>
</dbReference>
<gene>
    <name evidence="3" type="ORF">METZ01_LOCUS421126</name>
</gene>
<dbReference type="GO" id="GO:0016620">
    <property type="term" value="F:oxidoreductase activity, acting on the aldehyde or oxo group of donors, NAD or NADP as acceptor"/>
    <property type="evidence" value="ECO:0007669"/>
    <property type="project" value="InterPro"/>
</dbReference>
<dbReference type="InterPro" id="IPR016163">
    <property type="entry name" value="Ald_DH_C"/>
</dbReference>
<feature type="non-terminal residue" evidence="3">
    <location>
        <position position="271"/>
    </location>
</feature>
<dbReference type="InterPro" id="IPR016162">
    <property type="entry name" value="Ald_DH_N"/>
</dbReference>
<sequence>DLIESNIDDISLIECLDMGMRHESLRNRVIPRGARNFRSYADIAKEYKPRKWHSNTTKNEIQRMPSGISVIITPWNAPFMLSTWKCAPALAAGNSVILKPAEWSPLSASLLGDLIDEAGFPAGVFNIVQGIGEEVGAILVSDPNVNRVSFTGSPEAARHIGKSAAENITPFTGELGGKSPLIIFPDADLEAATAKAVGQFDDSGQICLAGTRLLVHSSIKNEFLNRFLELTAEQKLGSSFDDETEITPMIHPEHLQSVAGFVDRARINGDK</sequence>
<evidence type="ECO:0000256" key="1">
    <source>
        <dbReference type="ARBA" id="ARBA00023002"/>
    </source>
</evidence>
<dbReference type="Pfam" id="PF00171">
    <property type="entry name" value="Aldedh"/>
    <property type="match status" value="1"/>
</dbReference>
<dbReference type="PROSITE" id="PS00687">
    <property type="entry name" value="ALDEHYDE_DEHYDR_GLU"/>
    <property type="match status" value="1"/>
</dbReference>
<name>A0A382XB37_9ZZZZ</name>
<keyword evidence="1" id="KW-0560">Oxidoreductase</keyword>
<dbReference type="InterPro" id="IPR016160">
    <property type="entry name" value="Ald_DH_CS_CYS"/>
</dbReference>
<dbReference type="InterPro" id="IPR015590">
    <property type="entry name" value="Aldehyde_DH_dom"/>
</dbReference>
<dbReference type="PROSITE" id="PS00070">
    <property type="entry name" value="ALDEHYDE_DEHYDR_CYS"/>
    <property type="match status" value="1"/>
</dbReference>
<feature type="non-terminal residue" evidence="3">
    <location>
        <position position="1"/>
    </location>
</feature>
<reference evidence="3" key="1">
    <citation type="submission" date="2018-05" db="EMBL/GenBank/DDBJ databases">
        <authorList>
            <person name="Lanie J.A."/>
            <person name="Ng W.-L."/>
            <person name="Kazmierczak K.M."/>
            <person name="Andrzejewski T.M."/>
            <person name="Davidsen T.M."/>
            <person name="Wayne K.J."/>
            <person name="Tettelin H."/>
            <person name="Glass J.I."/>
            <person name="Rusch D."/>
            <person name="Podicherti R."/>
            <person name="Tsui H.-C.T."/>
            <person name="Winkler M.E."/>
        </authorList>
    </citation>
    <scope>NUCLEOTIDE SEQUENCE</scope>
</reference>
<dbReference type="InterPro" id="IPR029510">
    <property type="entry name" value="Ald_DH_CS_GLU"/>
</dbReference>
<dbReference type="Gene3D" id="3.40.605.10">
    <property type="entry name" value="Aldehyde Dehydrogenase, Chain A, domain 1"/>
    <property type="match status" value="1"/>
</dbReference>
<proteinExistence type="predicted"/>